<dbReference type="InterPro" id="IPR043502">
    <property type="entry name" value="DNA/RNA_pol_sf"/>
</dbReference>
<evidence type="ECO:0000313" key="2">
    <source>
        <dbReference type="Proteomes" id="UP001152795"/>
    </source>
</evidence>
<dbReference type="Pfam" id="PF00078">
    <property type="entry name" value="RVT_1"/>
    <property type="match status" value="1"/>
</dbReference>
<dbReference type="Proteomes" id="UP001152795">
    <property type="component" value="Unassembled WGS sequence"/>
</dbReference>
<dbReference type="GO" id="GO:0016706">
    <property type="term" value="F:2-oxoglutarate-dependent dioxygenase activity"/>
    <property type="evidence" value="ECO:0007669"/>
    <property type="project" value="InterPro"/>
</dbReference>
<dbReference type="GO" id="GO:0008168">
    <property type="term" value="F:methyltransferase activity"/>
    <property type="evidence" value="ECO:0007669"/>
    <property type="project" value="InterPro"/>
</dbReference>
<evidence type="ECO:0000313" key="1">
    <source>
        <dbReference type="EMBL" id="CAB3999492.1"/>
    </source>
</evidence>
<dbReference type="Pfam" id="PF09004">
    <property type="entry name" value="ALKBH8_N"/>
    <property type="match status" value="1"/>
</dbReference>
<keyword evidence="1" id="KW-0808">Transferase</keyword>
<reference evidence="1" key="1">
    <citation type="submission" date="2020-04" db="EMBL/GenBank/DDBJ databases">
        <authorList>
            <person name="Alioto T."/>
            <person name="Alioto T."/>
            <person name="Gomez Garrido J."/>
        </authorList>
    </citation>
    <scope>NUCLEOTIDE SEQUENCE</scope>
    <source>
        <strain evidence="1">A484AB</strain>
    </source>
</reference>
<dbReference type="InterPro" id="IPR036691">
    <property type="entry name" value="Endo/exonu/phosph_ase_sf"/>
</dbReference>
<dbReference type="PANTHER" id="PTHR47510">
    <property type="entry name" value="REVERSE TRANSCRIPTASE DOMAIN-CONTAINING PROTEIN"/>
    <property type="match status" value="1"/>
</dbReference>
<dbReference type="SUPFAM" id="SSF56672">
    <property type="entry name" value="DNA/RNA polymerases"/>
    <property type="match status" value="1"/>
</dbReference>
<dbReference type="OrthoDB" id="5982943at2759"/>
<sequence length="795" mass="90213">MIRRFNLLPTLIDEIAYSIKTVNADIALFTETWLRDTVPDISINIKHQLYRRAVPTGFMEAYVSADDATMKDYLISSLEILEIKYPNCAIVLAGDFNKTLLPLLQSAVKVFQLKPVVDFLTRGDRTLDQIFTNLTEYFSPPCSLPAFGLSDHQTIFISARIRDKTSKPKRKLITTRDKRPSKIASVGRFLQQVPWSDLFFPAQSSEDKLNILTDIINFGLNTIMPVSTIKIHESDRPWMNTNLKQLISRRQKAFTSENPTLTKLKVYEIPSPVTGGEKLNRFAAPVKFLTLLLHPNLVCDKESLAENINSAFVNIMNDSLPLSVCIRVEMADDRPISVTEHSVARKLLELNASRASGPDNLPNWVLKNFAYILEAPIADILNTRSWNASSICNINEDLRPISLTPTLSKVAESFIIDIALKPVLLPIIDPGQFGFIPGSSTTLALISMFHHWLRATDGTASTVRTILLDFRKAFDLVDHNILVAKLFSIGVKPADVNWIIDFLRHRKQRVKLNNIVSDWLDVPAGVPQGTCLGPWLFLVLISDLKLPHESLPMWKFADDFTISEVIPPSKQSSLQQAVDYIDAWSQENRLQLKPTKCKEVRSCFKRNPPSFPVVELNDFQLERVSVAKILGVTIRDDFKWNDHIGIVTVKAAKRLYLLRQLKRAGICPKDLITFYCSAIRSLLEYSCQLFHRSLPKYLSNELESFQRRAMRIIHPDLKYADALKDAGICTLFDRRAQLSSHLFEDIVNNPNHELSGLLPPQAHHHNDLRSERRFNVPVSKTDRLNLKNLLLLVIA</sequence>
<comment type="caution">
    <text evidence="1">The sequence shown here is derived from an EMBL/GenBank/DDBJ whole genome shotgun (WGS) entry which is preliminary data.</text>
</comment>
<dbReference type="InterPro" id="IPR000477">
    <property type="entry name" value="RT_dom"/>
</dbReference>
<keyword evidence="1" id="KW-0695">RNA-directed DNA polymerase</keyword>
<name>A0A7D9I875_PARCT</name>
<dbReference type="EMBL" id="CACRXK020003600">
    <property type="protein sequence ID" value="CAB3999492.1"/>
    <property type="molecule type" value="Genomic_DNA"/>
</dbReference>
<dbReference type="AlphaFoldDB" id="A0A7D9I875"/>
<dbReference type="SUPFAM" id="SSF56219">
    <property type="entry name" value="DNase I-like"/>
    <property type="match status" value="1"/>
</dbReference>
<accession>A0A7D9I875</accession>
<protein>
    <submittedName>
        <fullName evidence="1">RNA-directed DNA polymerase from mobile element jockey</fullName>
    </submittedName>
</protein>
<dbReference type="GO" id="GO:0003964">
    <property type="term" value="F:RNA-directed DNA polymerase activity"/>
    <property type="evidence" value="ECO:0007669"/>
    <property type="project" value="UniProtKB-KW"/>
</dbReference>
<gene>
    <name evidence="1" type="ORF">PACLA_8A075606</name>
</gene>
<proteinExistence type="predicted"/>
<dbReference type="InterPro" id="IPR015095">
    <property type="entry name" value="AlkB_hom8_N"/>
</dbReference>
<keyword evidence="2" id="KW-1185">Reference proteome</keyword>
<keyword evidence="1" id="KW-0548">Nucleotidyltransferase</keyword>
<organism evidence="1 2">
    <name type="scientific">Paramuricea clavata</name>
    <name type="common">Red gorgonian</name>
    <name type="synonym">Violescent sea-whip</name>
    <dbReference type="NCBI Taxonomy" id="317549"/>
    <lineage>
        <taxon>Eukaryota</taxon>
        <taxon>Metazoa</taxon>
        <taxon>Cnidaria</taxon>
        <taxon>Anthozoa</taxon>
        <taxon>Octocorallia</taxon>
        <taxon>Malacalcyonacea</taxon>
        <taxon>Plexauridae</taxon>
        <taxon>Paramuricea</taxon>
    </lineage>
</organism>
<dbReference type="PANTHER" id="PTHR47510:SF3">
    <property type="entry name" value="ENDO_EXONUCLEASE_PHOSPHATASE DOMAIN-CONTAINING PROTEIN"/>
    <property type="match status" value="1"/>
</dbReference>
<dbReference type="CDD" id="cd01650">
    <property type="entry name" value="RT_nLTR_like"/>
    <property type="match status" value="1"/>
</dbReference>
<dbReference type="PROSITE" id="PS50878">
    <property type="entry name" value="RT_POL"/>
    <property type="match status" value="1"/>
</dbReference>